<reference evidence="2 3" key="1">
    <citation type="submission" date="2020-08" db="EMBL/GenBank/DDBJ databases">
        <title>The genome sequence of type strain Novosphingobium piscinae KCTC 42194.</title>
        <authorList>
            <person name="Liu Y."/>
        </authorList>
    </citation>
    <scope>NUCLEOTIDE SEQUENCE [LARGE SCALE GENOMIC DNA]</scope>
    <source>
        <strain evidence="2 3">KCTC 42194</strain>
    </source>
</reference>
<gene>
    <name evidence="2" type="ORF">H7F53_07645</name>
</gene>
<keyword evidence="1" id="KW-0472">Membrane</keyword>
<dbReference type="RefSeq" id="WP_185678907.1">
    <property type="nucleotide sequence ID" value="NZ_JACLAX010000006.1"/>
</dbReference>
<comment type="caution">
    <text evidence="2">The sequence shown here is derived from an EMBL/GenBank/DDBJ whole genome shotgun (WGS) entry which is preliminary data.</text>
</comment>
<keyword evidence="1" id="KW-1133">Transmembrane helix</keyword>
<name>A0A7X1KQ03_9SPHN</name>
<dbReference type="AlphaFoldDB" id="A0A7X1KQ03"/>
<dbReference type="Proteomes" id="UP000551327">
    <property type="component" value="Unassembled WGS sequence"/>
</dbReference>
<accession>A0A7X1KQ03</accession>
<sequence length="75" mass="8639">MSDSVWAILGIVGWFAIPTLFAWMILEGLRKGVVRARNGSYSKVEEPIYFWLCICMYAALIAWYVYLSVRMALDI</sequence>
<protein>
    <submittedName>
        <fullName evidence="2">Uncharacterized protein</fullName>
    </submittedName>
</protein>
<organism evidence="2 3">
    <name type="scientific">Novosphingobium piscinae</name>
    <dbReference type="NCBI Taxonomy" id="1507448"/>
    <lineage>
        <taxon>Bacteria</taxon>
        <taxon>Pseudomonadati</taxon>
        <taxon>Pseudomonadota</taxon>
        <taxon>Alphaproteobacteria</taxon>
        <taxon>Sphingomonadales</taxon>
        <taxon>Sphingomonadaceae</taxon>
        <taxon>Novosphingobium</taxon>
    </lineage>
</organism>
<evidence type="ECO:0000256" key="1">
    <source>
        <dbReference type="SAM" id="Phobius"/>
    </source>
</evidence>
<proteinExistence type="predicted"/>
<evidence type="ECO:0000313" key="2">
    <source>
        <dbReference type="EMBL" id="MBC2669013.1"/>
    </source>
</evidence>
<feature type="transmembrane region" description="Helical" evidence="1">
    <location>
        <begin position="6"/>
        <end position="26"/>
    </location>
</feature>
<keyword evidence="3" id="KW-1185">Reference proteome</keyword>
<feature type="transmembrane region" description="Helical" evidence="1">
    <location>
        <begin position="47"/>
        <end position="66"/>
    </location>
</feature>
<keyword evidence="1" id="KW-0812">Transmembrane</keyword>
<evidence type="ECO:0000313" key="3">
    <source>
        <dbReference type="Proteomes" id="UP000551327"/>
    </source>
</evidence>
<dbReference type="EMBL" id="JACLAX010000006">
    <property type="protein sequence ID" value="MBC2669013.1"/>
    <property type="molecule type" value="Genomic_DNA"/>
</dbReference>